<evidence type="ECO:0000313" key="3">
    <source>
        <dbReference type="Proteomes" id="UP000886845"/>
    </source>
</evidence>
<name>A0A9D1NLC3_9BACT</name>
<organism evidence="2 3">
    <name type="scientific">Candidatus Spyradenecus faecavium</name>
    <dbReference type="NCBI Taxonomy" id="2840947"/>
    <lineage>
        <taxon>Bacteria</taxon>
        <taxon>Pseudomonadati</taxon>
        <taxon>Lentisphaerota</taxon>
        <taxon>Lentisphaeria</taxon>
        <taxon>Lentisphaerales</taxon>
        <taxon>Lentisphaeraceae</taxon>
        <taxon>Lentisphaeraceae incertae sedis</taxon>
        <taxon>Candidatus Spyradenecus</taxon>
    </lineage>
</organism>
<evidence type="ECO:0000256" key="1">
    <source>
        <dbReference type="SAM" id="MobiDB-lite"/>
    </source>
</evidence>
<dbReference type="AlphaFoldDB" id="A0A9D1NLC3"/>
<feature type="region of interest" description="Disordered" evidence="1">
    <location>
        <begin position="672"/>
        <end position="697"/>
    </location>
</feature>
<proteinExistence type="predicted"/>
<gene>
    <name evidence="2" type="ORF">IAC79_01425</name>
</gene>
<evidence type="ECO:0000313" key="2">
    <source>
        <dbReference type="EMBL" id="HIV08760.1"/>
    </source>
</evidence>
<protein>
    <submittedName>
        <fullName evidence="2">Uncharacterized protein</fullName>
    </submittedName>
</protein>
<reference evidence="2" key="1">
    <citation type="submission" date="2020-10" db="EMBL/GenBank/DDBJ databases">
        <authorList>
            <person name="Gilroy R."/>
        </authorList>
    </citation>
    <scope>NUCLEOTIDE SEQUENCE</scope>
    <source>
        <strain evidence="2">35461</strain>
    </source>
</reference>
<sequence>MKFLDTRHTVTPDEVEALRTRLTELCGDAIERTAARRRLRARFGAASPYGHDGVKRERNDGLRVRPFKGAANNAIRWADQIADSERCLILELARRAQRRVKPRGGDEESQRRAAALTRLLDWAVAHLGAEWGRQLALAATYAIVDSPAVALLGVEWERRPILAPRRLTLTQAAQAILERDASLTAEELLDAIARGEPDPRMEIALAQAAAVDPPLAGRILKAFRQDDEVEYPAVVGYDEGPALHAWQYGTDFVIPTLAADLDFASPWFRAEWVTIPRLLDLARANGWSDAFVQAAIEHRGAAAGDFEDARDALVKRRDEVHLVWAYTVEETDDGALARWQTVLCAAPGLTACGRELVKGRRGRFPAVVLARERNGESLLASRGVAEIASASCDLAKKLADSASDNAIVGSLPPAIVKGADTNVTLNPLAVLNLRPSSEIKFLQPPAYPAQANNEIRRLHDELFDYFGLAAEGADPEAAAIRRRARMAAVLDALRDLLAALLSVTQANASDALLARVLGRDAALPGIRDDVEASCTLALEVNVDDLIAKNVLEKVQAFGQILGPMDRQRQVDTAPILRAAVRALFPDVGDEALKSLQDSKQADLESEEANFLKIKAGLRPQMDVDGNWDYPARLAFWQRLLQENPAALDDMPPDAQAFAQQWVQALQQQAEQFGPNAELGKTGSPEVAPIGATGSLEA</sequence>
<dbReference type="Proteomes" id="UP000886845">
    <property type="component" value="Unassembled WGS sequence"/>
</dbReference>
<comment type="caution">
    <text evidence="2">The sequence shown here is derived from an EMBL/GenBank/DDBJ whole genome shotgun (WGS) entry which is preliminary data.</text>
</comment>
<accession>A0A9D1NLC3</accession>
<dbReference type="EMBL" id="DVOR01000045">
    <property type="protein sequence ID" value="HIV08760.1"/>
    <property type="molecule type" value="Genomic_DNA"/>
</dbReference>
<reference evidence="2" key="2">
    <citation type="journal article" date="2021" name="PeerJ">
        <title>Extensive microbial diversity within the chicken gut microbiome revealed by metagenomics and culture.</title>
        <authorList>
            <person name="Gilroy R."/>
            <person name="Ravi A."/>
            <person name="Getino M."/>
            <person name="Pursley I."/>
            <person name="Horton D.L."/>
            <person name="Alikhan N.F."/>
            <person name="Baker D."/>
            <person name="Gharbi K."/>
            <person name="Hall N."/>
            <person name="Watson M."/>
            <person name="Adriaenssens E.M."/>
            <person name="Foster-Nyarko E."/>
            <person name="Jarju S."/>
            <person name="Secka A."/>
            <person name="Antonio M."/>
            <person name="Oren A."/>
            <person name="Chaudhuri R.R."/>
            <person name="La Ragione R."/>
            <person name="Hildebrand F."/>
            <person name="Pallen M.J."/>
        </authorList>
    </citation>
    <scope>NUCLEOTIDE SEQUENCE</scope>
    <source>
        <strain evidence="2">35461</strain>
    </source>
</reference>